<dbReference type="AlphaFoldDB" id="A0A1G6JGF5"/>
<dbReference type="Gene3D" id="3.40.1010.10">
    <property type="entry name" value="Cobalt-precorrin-4 Transmethylase, Domain 1"/>
    <property type="match status" value="1"/>
</dbReference>
<organism evidence="9 10">
    <name type="scientific">Succiniclasticum ruminis</name>
    <dbReference type="NCBI Taxonomy" id="40841"/>
    <lineage>
        <taxon>Bacteria</taxon>
        <taxon>Bacillati</taxon>
        <taxon>Bacillota</taxon>
        <taxon>Negativicutes</taxon>
        <taxon>Acidaminococcales</taxon>
        <taxon>Acidaminococcaceae</taxon>
        <taxon>Succiniclasticum</taxon>
    </lineage>
</organism>
<name>A0A1G6JGF5_9FIRM</name>
<dbReference type="GO" id="GO:0009236">
    <property type="term" value="P:cobalamin biosynthetic process"/>
    <property type="evidence" value="ECO:0007669"/>
    <property type="project" value="UniProtKB-UniRule"/>
</dbReference>
<dbReference type="Pfam" id="PF00590">
    <property type="entry name" value="TP_methylase"/>
    <property type="match status" value="1"/>
</dbReference>
<keyword evidence="6" id="KW-0949">S-adenosyl-L-methionine</keyword>
<dbReference type="PANTHER" id="PTHR43467">
    <property type="entry name" value="COBALT-PRECORRIN-2 C(20)-METHYLTRANSFERASE"/>
    <property type="match status" value="1"/>
</dbReference>
<dbReference type="CDD" id="cd11645">
    <property type="entry name" value="Precorrin_2_C20_MT"/>
    <property type="match status" value="1"/>
</dbReference>
<dbReference type="NCBIfam" id="TIGR01467">
    <property type="entry name" value="cobI_cbiL"/>
    <property type="match status" value="1"/>
</dbReference>
<dbReference type="EMBL" id="FMYW01000003">
    <property type="protein sequence ID" value="SDC17809.1"/>
    <property type="molecule type" value="Genomic_DNA"/>
</dbReference>
<dbReference type="UniPathway" id="UPA00148"/>
<dbReference type="Proteomes" id="UP000198943">
    <property type="component" value="Unassembled WGS sequence"/>
</dbReference>
<keyword evidence="3" id="KW-0169">Cobalamin biosynthesis</keyword>
<keyword evidence="5 9" id="KW-0808">Transferase</keyword>
<dbReference type="PANTHER" id="PTHR43467:SF2">
    <property type="entry name" value="COBALT-PRECORRIN-2 C(20)-METHYLTRANSFERASE"/>
    <property type="match status" value="1"/>
</dbReference>
<evidence type="ECO:0000256" key="5">
    <source>
        <dbReference type="ARBA" id="ARBA00022679"/>
    </source>
</evidence>
<evidence type="ECO:0000259" key="8">
    <source>
        <dbReference type="Pfam" id="PF00590"/>
    </source>
</evidence>
<dbReference type="OrthoDB" id="9804789at2"/>
<evidence type="ECO:0000256" key="7">
    <source>
        <dbReference type="PIRNR" id="PIRNR036427"/>
    </source>
</evidence>
<dbReference type="PIRSF" id="PIRSF036427">
    <property type="entry name" value="Precrrn-2_mtase"/>
    <property type="match status" value="1"/>
</dbReference>
<accession>A0A1G6JGF5</accession>
<evidence type="ECO:0000256" key="6">
    <source>
        <dbReference type="ARBA" id="ARBA00022691"/>
    </source>
</evidence>
<dbReference type="InterPro" id="IPR014776">
    <property type="entry name" value="4pyrrole_Mease_sub2"/>
</dbReference>
<dbReference type="Gene3D" id="3.30.950.10">
    <property type="entry name" value="Methyltransferase, Cobalt-precorrin-4 Transmethylase, Domain 2"/>
    <property type="match status" value="1"/>
</dbReference>
<keyword evidence="4 9" id="KW-0489">Methyltransferase</keyword>
<dbReference type="SUPFAM" id="SSF53790">
    <property type="entry name" value="Tetrapyrrole methylase"/>
    <property type="match status" value="1"/>
</dbReference>
<proteinExistence type="inferred from homology"/>
<comment type="pathway">
    <text evidence="1">Cofactor biosynthesis; adenosylcobalamin biosynthesis.</text>
</comment>
<evidence type="ECO:0000256" key="3">
    <source>
        <dbReference type="ARBA" id="ARBA00022573"/>
    </source>
</evidence>
<dbReference type="RefSeq" id="WP_093729558.1">
    <property type="nucleotide sequence ID" value="NZ_FMYW01000003.1"/>
</dbReference>
<evidence type="ECO:0000313" key="9">
    <source>
        <dbReference type="EMBL" id="SDC17809.1"/>
    </source>
</evidence>
<gene>
    <name evidence="9" type="ORF">SAMN04487864_103110</name>
</gene>
<dbReference type="GO" id="GO:0032259">
    <property type="term" value="P:methylation"/>
    <property type="evidence" value="ECO:0007669"/>
    <property type="project" value="UniProtKB-KW"/>
</dbReference>
<dbReference type="InterPro" id="IPR012382">
    <property type="entry name" value="CobI/CbiL"/>
</dbReference>
<evidence type="ECO:0000313" key="10">
    <source>
        <dbReference type="Proteomes" id="UP000198943"/>
    </source>
</evidence>
<dbReference type="GO" id="GO:0030788">
    <property type="term" value="F:precorrin-2 C20-methyltransferase activity"/>
    <property type="evidence" value="ECO:0007669"/>
    <property type="project" value="InterPro"/>
</dbReference>
<dbReference type="InterPro" id="IPR000878">
    <property type="entry name" value="4pyrrol_Mease"/>
</dbReference>
<dbReference type="InterPro" id="IPR014777">
    <property type="entry name" value="4pyrrole_Mease_sub1"/>
</dbReference>
<evidence type="ECO:0000256" key="4">
    <source>
        <dbReference type="ARBA" id="ARBA00022603"/>
    </source>
</evidence>
<reference evidence="10" key="1">
    <citation type="submission" date="2016-10" db="EMBL/GenBank/DDBJ databases">
        <authorList>
            <person name="Varghese N."/>
            <person name="Submissions S."/>
        </authorList>
    </citation>
    <scope>NUCLEOTIDE SEQUENCE [LARGE SCALE GENOMIC DNA]</scope>
    <source>
        <strain evidence="10">DSM 11005</strain>
    </source>
</reference>
<evidence type="ECO:0000256" key="1">
    <source>
        <dbReference type="ARBA" id="ARBA00004953"/>
    </source>
</evidence>
<protein>
    <submittedName>
        <fullName evidence="9">Precorrin-2/cobalt-factor-2 C20-methyltransferase</fullName>
    </submittedName>
</protein>
<sequence>MKGKLYSVGVGPGDPELMTLKAVRLIKECDVLAIPQGDSDVLVAKNIVEGIVDLSKKEQLLVYMPMVKDHDVISKAHQKGADDIIKYLDQGKNVVFITLGCPTVYATCIYVHKLVLKAGYEALLVPGVTSFCAVAAKLNVSLCEKAEPLIILPGSYKESSRFLDQPGNKILMKSASEIGRVRDELKGRGLLKHAQMIENCGLPGETIYKDLNKVDDKSSYFSVILVKEKEFEQ</sequence>
<feature type="domain" description="Tetrapyrrole methylase" evidence="8">
    <location>
        <begin position="4"/>
        <end position="209"/>
    </location>
</feature>
<evidence type="ECO:0000256" key="2">
    <source>
        <dbReference type="ARBA" id="ARBA00005879"/>
    </source>
</evidence>
<dbReference type="InterPro" id="IPR006364">
    <property type="entry name" value="CobI/CbiL/CobIJ_dom"/>
</dbReference>
<keyword evidence="10" id="KW-1185">Reference proteome</keyword>
<comment type="similarity">
    <text evidence="2 7">Belongs to the precorrin methyltransferase family.</text>
</comment>
<dbReference type="InterPro" id="IPR035996">
    <property type="entry name" value="4pyrrol_Methylase_sf"/>
</dbReference>